<evidence type="ECO:0000313" key="3">
    <source>
        <dbReference type="Proteomes" id="UP000636800"/>
    </source>
</evidence>
<dbReference type="Proteomes" id="UP000636800">
    <property type="component" value="Chromosome 13"/>
</dbReference>
<comment type="caution">
    <text evidence="1">The sequence shown here is derived from an EMBL/GenBank/DDBJ whole genome shotgun (WGS) entry which is preliminary data.</text>
</comment>
<reference evidence="3 4" key="1">
    <citation type="journal article" date="2020" name="Nat. Food">
        <title>A phased Vanilla planifolia genome enables genetic improvement of flavour and production.</title>
        <authorList>
            <person name="Hasing T."/>
            <person name="Tang H."/>
            <person name="Brym M."/>
            <person name="Khazi F."/>
            <person name="Huang T."/>
            <person name="Chambers A.H."/>
        </authorList>
    </citation>
    <scope>NUCLEOTIDE SEQUENCE [LARGE SCALE GENOMIC DNA]</scope>
    <source>
        <tissue evidence="1">Leaf</tissue>
    </source>
</reference>
<name>A0A835UBI0_VANPL</name>
<keyword evidence="3" id="KW-1185">Reference proteome</keyword>
<dbReference type="AlphaFoldDB" id="A0A835UBI0"/>
<accession>A0A835UBI0</accession>
<dbReference type="Proteomes" id="UP000639772">
    <property type="component" value="Chromosome 13"/>
</dbReference>
<sequence>MGLSFSSCFRFAPKVEPMKPKPKKASSSPKRRRLVEVKPNKMEKERLAMMVPHFPIPTRTAVH</sequence>
<evidence type="ECO:0000313" key="2">
    <source>
        <dbReference type="EMBL" id="KAG0456296.1"/>
    </source>
</evidence>
<evidence type="ECO:0000313" key="1">
    <source>
        <dbReference type="EMBL" id="KAG0455110.1"/>
    </source>
</evidence>
<gene>
    <name evidence="2" type="ORF">HPP92_024084</name>
    <name evidence="1" type="ORF">HPP92_024402</name>
</gene>
<dbReference type="EMBL" id="JADCNM010000013">
    <property type="protein sequence ID" value="KAG0456296.1"/>
    <property type="molecule type" value="Genomic_DNA"/>
</dbReference>
<evidence type="ECO:0000313" key="4">
    <source>
        <dbReference type="Proteomes" id="UP000639772"/>
    </source>
</evidence>
<organism evidence="1 3">
    <name type="scientific">Vanilla planifolia</name>
    <name type="common">Vanilla</name>
    <dbReference type="NCBI Taxonomy" id="51239"/>
    <lineage>
        <taxon>Eukaryota</taxon>
        <taxon>Viridiplantae</taxon>
        <taxon>Streptophyta</taxon>
        <taxon>Embryophyta</taxon>
        <taxon>Tracheophyta</taxon>
        <taxon>Spermatophyta</taxon>
        <taxon>Magnoliopsida</taxon>
        <taxon>Liliopsida</taxon>
        <taxon>Asparagales</taxon>
        <taxon>Orchidaceae</taxon>
        <taxon>Vanilloideae</taxon>
        <taxon>Vanilleae</taxon>
        <taxon>Vanilla</taxon>
    </lineage>
</organism>
<proteinExistence type="predicted"/>
<protein>
    <submittedName>
        <fullName evidence="1">Uncharacterized protein</fullName>
    </submittedName>
</protein>
<dbReference type="EMBL" id="JADCNL010000013">
    <property type="protein sequence ID" value="KAG0455110.1"/>
    <property type="molecule type" value="Genomic_DNA"/>
</dbReference>